<comment type="caution">
    <text evidence="1">The sequence shown here is derived from an EMBL/GenBank/DDBJ whole genome shotgun (WGS) entry which is preliminary data.</text>
</comment>
<organism evidence="1 2">
    <name type="scientific">Suillus subaureus</name>
    <dbReference type="NCBI Taxonomy" id="48587"/>
    <lineage>
        <taxon>Eukaryota</taxon>
        <taxon>Fungi</taxon>
        <taxon>Dikarya</taxon>
        <taxon>Basidiomycota</taxon>
        <taxon>Agaricomycotina</taxon>
        <taxon>Agaricomycetes</taxon>
        <taxon>Agaricomycetidae</taxon>
        <taxon>Boletales</taxon>
        <taxon>Suillineae</taxon>
        <taxon>Suillaceae</taxon>
        <taxon>Suillus</taxon>
    </lineage>
</organism>
<dbReference type="EMBL" id="JABBWG010000001">
    <property type="protein sequence ID" value="KAG1827558.1"/>
    <property type="molecule type" value="Genomic_DNA"/>
</dbReference>
<dbReference type="Proteomes" id="UP000807769">
    <property type="component" value="Unassembled WGS sequence"/>
</dbReference>
<accession>A0A9P7EQY4</accession>
<dbReference type="AlphaFoldDB" id="A0A9P7EQY4"/>
<name>A0A9P7EQY4_9AGAM</name>
<evidence type="ECO:0000313" key="2">
    <source>
        <dbReference type="Proteomes" id="UP000807769"/>
    </source>
</evidence>
<gene>
    <name evidence="1" type="ORF">BJ212DRAFT_1313054</name>
</gene>
<protein>
    <submittedName>
        <fullName evidence="1">Uncharacterized protein</fullName>
    </submittedName>
</protein>
<dbReference type="OrthoDB" id="2621443at2759"/>
<proteinExistence type="predicted"/>
<reference evidence="1" key="1">
    <citation type="journal article" date="2020" name="New Phytol.">
        <title>Comparative genomics reveals dynamic genome evolution in host specialist ectomycorrhizal fungi.</title>
        <authorList>
            <person name="Lofgren L.A."/>
            <person name="Nguyen N.H."/>
            <person name="Vilgalys R."/>
            <person name="Ruytinx J."/>
            <person name="Liao H.L."/>
            <person name="Branco S."/>
            <person name="Kuo A."/>
            <person name="LaButti K."/>
            <person name="Lipzen A."/>
            <person name="Andreopoulos W."/>
            <person name="Pangilinan J."/>
            <person name="Riley R."/>
            <person name="Hundley H."/>
            <person name="Na H."/>
            <person name="Barry K."/>
            <person name="Grigoriev I.V."/>
            <person name="Stajich J.E."/>
            <person name="Kennedy P.G."/>
        </authorList>
    </citation>
    <scope>NUCLEOTIDE SEQUENCE</scope>
    <source>
        <strain evidence="1">MN1</strain>
    </source>
</reference>
<evidence type="ECO:0000313" key="1">
    <source>
        <dbReference type="EMBL" id="KAG1827558.1"/>
    </source>
</evidence>
<sequence length="74" mass="8213">MSVPLTVTSNCNICNVHCVSNQVFDLQVGGHNLVLPIVSRRNAKLKSYQSRIFVDDDSLIRRAQGNNHHGGHCK</sequence>
<dbReference type="RefSeq" id="XP_041200405.1">
    <property type="nucleotide sequence ID" value="XM_041334071.1"/>
</dbReference>
<dbReference type="GeneID" id="64628088"/>
<keyword evidence="2" id="KW-1185">Reference proteome</keyword>